<dbReference type="Pfam" id="PF01544">
    <property type="entry name" value="CorA"/>
    <property type="match status" value="1"/>
</dbReference>
<evidence type="ECO:0000256" key="9">
    <source>
        <dbReference type="ARBA" id="ARBA00023136"/>
    </source>
</evidence>
<evidence type="ECO:0000256" key="4">
    <source>
        <dbReference type="ARBA" id="ARBA00022475"/>
    </source>
</evidence>
<dbReference type="GO" id="GO:0015095">
    <property type="term" value="F:magnesium ion transmembrane transporter activity"/>
    <property type="evidence" value="ECO:0007669"/>
    <property type="project" value="UniProtKB-UniRule"/>
</dbReference>
<dbReference type="InterPro" id="IPR045861">
    <property type="entry name" value="CorA_cytoplasmic_dom"/>
</dbReference>
<comment type="caution">
    <text evidence="13">The sequence shown here is derived from an EMBL/GenBank/DDBJ whole genome shotgun (WGS) entry which is preliminary data.</text>
</comment>
<proteinExistence type="inferred from homology"/>
<accession>A0A151A2E8</accession>
<evidence type="ECO:0000256" key="11">
    <source>
        <dbReference type="ARBA" id="ARBA00045497"/>
    </source>
</evidence>
<protein>
    <recommendedName>
        <fullName evidence="12">Magnesium transport protein CorA</fullName>
    </recommendedName>
</protein>
<dbReference type="FunFam" id="1.20.58.340:FF:000004">
    <property type="entry name" value="Magnesium transport protein CorA"/>
    <property type="match status" value="1"/>
</dbReference>
<dbReference type="RefSeq" id="WP_061853571.1">
    <property type="nucleotide sequence ID" value="NZ_LUGM01000002.1"/>
</dbReference>
<evidence type="ECO:0000256" key="10">
    <source>
        <dbReference type="ARBA" id="ARBA00034269"/>
    </source>
</evidence>
<reference evidence="13 14" key="1">
    <citation type="submission" date="2016-02" db="EMBL/GenBank/DDBJ databases">
        <title>Draft genome sequence of hydrocarbon degrading Staphylococcus saprophyticus Strain CNV2, isolated from crude-oil contaminated soil from Noonmati Oil Refinery, Guwahati, Assam, India.</title>
        <authorList>
            <person name="Mukherjee A."/>
            <person name="Chettri B."/>
            <person name="Langpoklakpam J."/>
            <person name="Singh A.K."/>
            <person name="Chattopadhyay D.J."/>
        </authorList>
    </citation>
    <scope>NUCLEOTIDE SEQUENCE [LARGE SCALE GENOMIC DNA]</scope>
    <source>
        <strain evidence="13 14">CNV2</strain>
    </source>
</reference>
<dbReference type="GO" id="GO:0000287">
    <property type="term" value="F:magnesium ion binding"/>
    <property type="evidence" value="ECO:0007669"/>
    <property type="project" value="TreeGrafter"/>
</dbReference>
<feature type="transmembrane region" description="Helical" evidence="12">
    <location>
        <begin position="257"/>
        <end position="277"/>
    </location>
</feature>
<gene>
    <name evidence="12" type="primary">corA</name>
    <name evidence="13" type="ORF">A0131_00750</name>
</gene>
<comment type="similarity">
    <text evidence="2 12">Belongs to the CorA metal ion transporter (MIT) (TC 1.A.35) family.</text>
</comment>
<evidence type="ECO:0000256" key="12">
    <source>
        <dbReference type="RuleBase" id="RU362010"/>
    </source>
</evidence>
<organism evidence="13 14">
    <name type="scientific">Staphylococcus kloosii</name>
    <dbReference type="NCBI Taxonomy" id="29384"/>
    <lineage>
        <taxon>Bacteria</taxon>
        <taxon>Bacillati</taxon>
        <taxon>Bacillota</taxon>
        <taxon>Bacilli</taxon>
        <taxon>Bacillales</taxon>
        <taxon>Staphylococcaceae</taxon>
        <taxon>Staphylococcus</taxon>
    </lineage>
</organism>
<evidence type="ECO:0000256" key="3">
    <source>
        <dbReference type="ARBA" id="ARBA00022448"/>
    </source>
</evidence>
<evidence type="ECO:0000313" key="14">
    <source>
        <dbReference type="Proteomes" id="UP000075418"/>
    </source>
</evidence>
<keyword evidence="4 12" id="KW-1003">Cell membrane</keyword>
<comment type="subcellular location">
    <subcellularLocation>
        <location evidence="1">Cell membrane</location>
        <topology evidence="1">Multi-pass membrane protein</topology>
    </subcellularLocation>
    <subcellularLocation>
        <location evidence="12">Membrane</location>
        <topology evidence="12">Multi-pass membrane protein</topology>
    </subcellularLocation>
</comment>
<evidence type="ECO:0000256" key="5">
    <source>
        <dbReference type="ARBA" id="ARBA00022692"/>
    </source>
</evidence>
<dbReference type="NCBIfam" id="TIGR00383">
    <property type="entry name" value="corA"/>
    <property type="match status" value="1"/>
</dbReference>
<evidence type="ECO:0000256" key="1">
    <source>
        <dbReference type="ARBA" id="ARBA00004651"/>
    </source>
</evidence>
<keyword evidence="7 12" id="KW-1133">Transmembrane helix</keyword>
<evidence type="ECO:0000256" key="2">
    <source>
        <dbReference type="ARBA" id="ARBA00009765"/>
    </source>
</evidence>
<dbReference type="GO" id="GO:0050897">
    <property type="term" value="F:cobalt ion binding"/>
    <property type="evidence" value="ECO:0007669"/>
    <property type="project" value="TreeGrafter"/>
</dbReference>
<name>A0A151A2E8_9STAP</name>
<feature type="transmembrane region" description="Helical" evidence="12">
    <location>
        <begin position="289"/>
        <end position="309"/>
    </location>
</feature>
<comment type="function">
    <text evidence="11">Mediates influx of magnesium ions. Alternates between open and closed states. Activated by low cytoplasmic Mg(2+) levels. Inactive when cytoplasmic Mg(2+) levels are high.</text>
</comment>
<evidence type="ECO:0000256" key="8">
    <source>
        <dbReference type="ARBA" id="ARBA00023065"/>
    </source>
</evidence>
<dbReference type="PANTHER" id="PTHR46494">
    <property type="entry name" value="CORA FAMILY METAL ION TRANSPORTER (EUROFUNG)"/>
    <property type="match status" value="1"/>
</dbReference>
<dbReference type="InterPro" id="IPR004488">
    <property type="entry name" value="Mg/Co-transport_prot_CorA"/>
</dbReference>
<dbReference type="AlphaFoldDB" id="A0A151A2E8"/>
<dbReference type="SUPFAM" id="SSF144083">
    <property type="entry name" value="Magnesium transport protein CorA, transmembrane region"/>
    <property type="match status" value="1"/>
</dbReference>
<sequence>MGLTINYQIGDHPLQQVDDEQALPAEADFIWYDYENPTSLENHQLQNDFNFNKLEIDDTVNGTPRAKYKTYASYQYIVVHGIRDEDYRPTAINFFIKDNVLITYHHTHEQAITDINNTLCEHTIDRLTASSVMLYIIDQLVDYYFDYIYDIEEKVYDFEDKHVNDTTSKFIMDNVFKLRSDIIKLKRIVFPMHELIVTLKDSKTLFNSHKDYLYIQHIEDHMIKQENSIKTSDEMTNEIRENYESYSSYKMNNIMQILTLVSVIFSPLALITGIYGMNFKYMPELNWHYSYFAVLVIMLVIASICIWYFKKKKWF</sequence>
<evidence type="ECO:0000256" key="6">
    <source>
        <dbReference type="ARBA" id="ARBA00022842"/>
    </source>
</evidence>
<keyword evidence="8 12" id="KW-0406">Ion transport</keyword>
<dbReference type="PANTHER" id="PTHR46494:SF1">
    <property type="entry name" value="CORA FAMILY METAL ION TRANSPORTER (EUROFUNG)"/>
    <property type="match status" value="1"/>
</dbReference>
<dbReference type="EMBL" id="LUGM01000002">
    <property type="protein sequence ID" value="KYH13340.1"/>
    <property type="molecule type" value="Genomic_DNA"/>
</dbReference>
<evidence type="ECO:0000256" key="7">
    <source>
        <dbReference type="ARBA" id="ARBA00022989"/>
    </source>
</evidence>
<dbReference type="Gene3D" id="3.30.460.20">
    <property type="entry name" value="CorA soluble domain-like"/>
    <property type="match status" value="1"/>
</dbReference>
<keyword evidence="6 12" id="KW-0460">Magnesium</keyword>
<dbReference type="SUPFAM" id="SSF143865">
    <property type="entry name" value="CorA soluble domain-like"/>
    <property type="match status" value="1"/>
</dbReference>
<keyword evidence="3 12" id="KW-0813">Transport</keyword>
<comment type="catalytic activity">
    <reaction evidence="10">
        <text>Mg(2+)(in) = Mg(2+)(out)</text>
        <dbReference type="Rhea" id="RHEA:29827"/>
        <dbReference type="ChEBI" id="CHEBI:18420"/>
    </reaction>
</comment>
<dbReference type="GO" id="GO:0015087">
    <property type="term" value="F:cobalt ion transmembrane transporter activity"/>
    <property type="evidence" value="ECO:0007669"/>
    <property type="project" value="UniProtKB-UniRule"/>
</dbReference>
<keyword evidence="9 12" id="KW-0472">Membrane</keyword>
<dbReference type="InterPro" id="IPR002523">
    <property type="entry name" value="MgTranspt_CorA/ZnTranspt_ZntB"/>
</dbReference>
<keyword evidence="5 12" id="KW-0812">Transmembrane</keyword>
<evidence type="ECO:0000313" key="13">
    <source>
        <dbReference type="EMBL" id="KYH13340.1"/>
    </source>
</evidence>
<dbReference type="InterPro" id="IPR045863">
    <property type="entry name" value="CorA_TM1_TM2"/>
</dbReference>
<dbReference type="Proteomes" id="UP000075418">
    <property type="component" value="Unassembled WGS sequence"/>
</dbReference>
<dbReference type="GO" id="GO:0005886">
    <property type="term" value="C:plasma membrane"/>
    <property type="evidence" value="ECO:0007669"/>
    <property type="project" value="UniProtKB-SubCell"/>
</dbReference>
<dbReference type="Gene3D" id="1.20.58.340">
    <property type="entry name" value="Magnesium transport protein CorA, transmembrane region"/>
    <property type="match status" value="2"/>
</dbReference>